<evidence type="ECO:0000313" key="2">
    <source>
        <dbReference type="EMBL" id="KAA1079135.1"/>
    </source>
</evidence>
<dbReference type="SUPFAM" id="SSF63737">
    <property type="entry name" value="Leukotriene A4 hydrolase N-terminal domain"/>
    <property type="match status" value="1"/>
</dbReference>
<dbReference type="InterPro" id="IPR042097">
    <property type="entry name" value="Aminopeptidase_N-like_N_sf"/>
</dbReference>
<protein>
    <submittedName>
        <fullName evidence="2">Uncharacterized protein</fullName>
    </submittedName>
</protein>
<reference evidence="2 3" key="1">
    <citation type="submission" date="2019-05" db="EMBL/GenBank/DDBJ databases">
        <title>Emergence of the Ug99 lineage of the wheat stem rust pathogen through somatic hybridization.</title>
        <authorList>
            <person name="Li F."/>
            <person name="Upadhyaya N.M."/>
            <person name="Sperschneider J."/>
            <person name="Matny O."/>
            <person name="Nguyen-Phuc H."/>
            <person name="Mago R."/>
            <person name="Raley C."/>
            <person name="Miller M.E."/>
            <person name="Silverstein K.A.T."/>
            <person name="Henningsen E."/>
            <person name="Hirsch C.D."/>
            <person name="Visser B."/>
            <person name="Pretorius Z.A."/>
            <person name="Steffenson B.J."/>
            <person name="Schwessinger B."/>
            <person name="Dodds P.N."/>
            <person name="Figueroa M."/>
        </authorList>
    </citation>
    <scope>NUCLEOTIDE SEQUENCE [LARGE SCALE GENOMIC DNA]</scope>
    <source>
        <strain evidence="2">21-0</strain>
    </source>
</reference>
<dbReference type="InterPro" id="IPR037813">
    <property type="entry name" value="TAF2"/>
</dbReference>
<name>A0A5B0MQC3_PUCGR</name>
<feature type="region of interest" description="Disordered" evidence="1">
    <location>
        <begin position="118"/>
        <end position="145"/>
    </location>
</feature>
<dbReference type="GO" id="GO:0003682">
    <property type="term" value="F:chromatin binding"/>
    <property type="evidence" value="ECO:0007669"/>
    <property type="project" value="TreeGrafter"/>
</dbReference>
<dbReference type="Proteomes" id="UP000324748">
    <property type="component" value="Unassembled WGS sequence"/>
</dbReference>
<sequence>MSSHGPQNRAFSVTHQRAILDIKLDGTINAITEITILPLSADLNTVHLHSSHCTISSIYHPSQHPNNNKQPLQFILNQPNLVKIPDPNSVRQFPEAKRRLFDQVNEKETGELAIQIDRHKINRTSNRQPATSLLPPSDQHQLPAQKDKDLEFDPIIITIEYQITQADLTLNPAICVVGGQHPHLFTNSISARSWVPCLDSLWERSPWELEFIVPRSSITNHAKPSPLTVVASGELIEQITHPTDPSKTVFYYAQAIPTSVQHIAWVVGPLTVNDLTPYRPPPTSSPHQDKVDQPVDQEIITDQHHQSSTEINLLAFCLPNRQSQLLHVVNFLPHALFFFTQEGLFLDIQCIDINIIPKSPSATWLINGLPLYITGLYFKAIWGTNDYRDRIKQEIKSSPLHPRSTSQVIGRWHISRLKSGDPQELSLCDLG</sequence>
<evidence type="ECO:0000256" key="1">
    <source>
        <dbReference type="SAM" id="MobiDB-lite"/>
    </source>
</evidence>
<gene>
    <name evidence="2" type="ORF">PGT21_000939</name>
</gene>
<dbReference type="EMBL" id="VSWC01000132">
    <property type="protein sequence ID" value="KAA1079135.1"/>
    <property type="molecule type" value="Genomic_DNA"/>
</dbReference>
<keyword evidence="3" id="KW-1185">Reference proteome</keyword>
<dbReference type="GO" id="GO:0016251">
    <property type="term" value="F:RNA polymerase II general transcription initiation factor activity"/>
    <property type="evidence" value="ECO:0007669"/>
    <property type="project" value="TreeGrafter"/>
</dbReference>
<dbReference type="Gene3D" id="2.60.40.1730">
    <property type="entry name" value="tricorn interacting facor f3 domain"/>
    <property type="match status" value="1"/>
</dbReference>
<accession>A0A5B0MQC3</accession>
<dbReference type="PANTHER" id="PTHR15137:SF9">
    <property type="entry name" value="TRANSCRIPTION INITIATION FACTOR TFIID SUBUNIT 2"/>
    <property type="match status" value="1"/>
</dbReference>
<dbReference type="GO" id="GO:0000976">
    <property type="term" value="F:transcription cis-regulatory region binding"/>
    <property type="evidence" value="ECO:0007669"/>
    <property type="project" value="TreeGrafter"/>
</dbReference>
<organism evidence="2 3">
    <name type="scientific">Puccinia graminis f. sp. tritici</name>
    <dbReference type="NCBI Taxonomy" id="56615"/>
    <lineage>
        <taxon>Eukaryota</taxon>
        <taxon>Fungi</taxon>
        <taxon>Dikarya</taxon>
        <taxon>Basidiomycota</taxon>
        <taxon>Pucciniomycotina</taxon>
        <taxon>Pucciniomycetes</taxon>
        <taxon>Pucciniales</taxon>
        <taxon>Pucciniaceae</taxon>
        <taxon>Puccinia</taxon>
    </lineage>
</organism>
<proteinExistence type="predicted"/>
<dbReference type="PANTHER" id="PTHR15137">
    <property type="entry name" value="TRANSCRIPTION INITIATION FACTOR TFIID"/>
    <property type="match status" value="1"/>
</dbReference>
<dbReference type="AlphaFoldDB" id="A0A5B0MQC3"/>
<comment type="caution">
    <text evidence="2">The sequence shown here is derived from an EMBL/GenBank/DDBJ whole genome shotgun (WGS) entry which is preliminary data.</text>
</comment>
<dbReference type="GO" id="GO:0005669">
    <property type="term" value="C:transcription factor TFIID complex"/>
    <property type="evidence" value="ECO:0007669"/>
    <property type="project" value="InterPro"/>
</dbReference>
<dbReference type="OrthoDB" id="308861at2759"/>
<evidence type="ECO:0000313" key="3">
    <source>
        <dbReference type="Proteomes" id="UP000324748"/>
    </source>
</evidence>
<dbReference type="GO" id="GO:0006367">
    <property type="term" value="P:transcription initiation at RNA polymerase II promoter"/>
    <property type="evidence" value="ECO:0007669"/>
    <property type="project" value="TreeGrafter"/>
</dbReference>